<sequence length="129" mass="14685">MASNDLLPYIKQLAEQNSDISAVWLYGSRAQGRARQDSDYDLAIAFNDFSLDALARYVRPHSLALDWAGKLQLPEQQVSLVDINQAPIYLAYQIIDTGQLIYSDGSARAWQEISRINSLFEYQQREAKE</sequence>
<evidence type="ECO:0000313" key="3">
    <source>
        <dbReference type="Proteomes" id="UP001187859"/>
    </source>
</evidence>
<dbReference type="InterPro" id="IPR052930">
    <property type="entry name" value="TA_antitoxin_MntA"/>
</dbReference>
<reference evidence="2" key="1">
    <citation type="submission" date="2023-05" db="EMBL/GenBank/DDBJ databases">
        <title>Colonisation of extended spectrum b-lactamase- and carbapenemase-producing bacteria on hospital surfaces from low- and middle-income countries.</title>
        <authorList>
            <person name="Nieto-Rosado M."/>
            <person name="Sands K."/>
            <person name="Iregbu K."/>
            <person name="Zahra R."/>
            <person name="Mazarati J.B."/>
            <person name="Mehtar S."/>
            <person name="Barnards-Group B."/>
            <person name="Walsh T.R."/>
        </authorList>
    </citation>
    <scope>NUCLEOTIDE SEQUENCE</scope>
    <source>
        <strain evidence="2">PP-E493</strain>
    </source>
</reference>
<dbReference type="SUPFAM" id="SSF81301">
    <property type="entry name" value="Nucleotidyltransferase"/>
    <property type="match status" value="1"/>
</dbReference>
<protein>
    <submittedName>
        <fullName evidence="2">Nucleotidyltransferase domain-containing protein</fullName>
    </submittedName>
</protein>
<dbReference type="EMBL" id="JASGOQ010000001">
    <property type="protein sequence ID" value="MDV5390977.1"/>
    <property type="molecule type" value="Genomic_DNA"/>
</dbReference>
<gene>
    <name evidence="2" type="ORF">QM089_12135</name>
</gene>
<evidence type="ECO:0000313" key="2">
    <source>
        <dbReference type="EMBL" id="MDV5390977.1"/>
    </source>
</evidence>
<organism evidence="2 3">
    <name type="scientific">Shewanella xiamenensis</name>
    <dbReference type="NCBI Taxonomy" id="332186"/>
    <lineage>
        <taxon>Bacteria</taxon>
        <taxon>Pseudomonadati</taxon>
        <taxon>Pseudomonadota</taxon>
        <taxon>Gammaproteobacteria</taxon>
        <taxon>Alteromonadales</taxon>
        <taxon>Shewanellaceae</taxon>
        <taxon>Shewanella</taxon>
    </lineage>
</organism>
<feature type="domain" description="Polymerase beta nucleotidyltransferase" evidence="1">
    <location>
        <begin position="10"/>
        <end position="103"/>
    </location>
</feature>
<comment type="caution">
    <text evidence="2">The sequence shown here is derived from an EMBL/GenBank/DDBJ whole genome shotgun (WGS) entry which is preliminary data.</text>
</comment>
<evidence type="ECO:0000259" key="1">
    <source>
        <dbReference type="Pfam" id="PF18765"/>
    </source>
</evidence>
<accession>A0A1E3URA5</accession>
<proteinExistence type="predicted"/>
<dbReference type="Pfam" id="PF18765">
    <property type="entry name" value="Polbeta"/>
    <property type="match status" value="1"/>
</dbReference>
<dbReference type="OrthoDB" id="5899752at2"/>
<dbReference type="Proteomes" id="UP001187859">
    <property type="component" value="Unassembled WGS sequence"/>
</dbReference>
<dbReference type="PANTHER" id="PTHR43852:SF3">
    <property type="entry name" value="NUCLEOTIDYLTRANSFERASE"/>
    <property type="match status" value="1"/>
</dbReference>
<dbReference type="CDD" id="cd05403">
    <property type="entry name" value="NT_KNTase_like"/>
    <property type="match status" value="1"/>
</dbReference>
<dbReference type="Gene3D" id="3.30.460.10">
    <property type="entry name" value="Beta Polymerase, domain 2"/>
    <property type="match status" value="1"/>
</dbReference>
<dbReference type="InterPro" id="IPR043519">
    <property type="entry name" value="NT_sf"/>
</dbReference>
<dbReference type="PANTHER" id="PTHR43852">
    <property type="entry name" value="NUCLEOTIDYLTRANSFERASE"/>
    <property type="match status" value="1"/>
</dbReference>
<dbReference type="AlphaFoldDB" id="A0A1E3URA5"/>
<name>A0A1E3URA5_9GAMM</name>
<dbReference type="RefSeq" id="WP_037424713.1">
    <property type="nucleotide sequence ID" value="NZ_AP025014.1"/>
</dbReference>
<dbReference type="InterPro" id="IPR041633">
    <property type="entry name" value="Polbeta"/>
</dbReference>
<dbReference type="NCBIfam" id="NF047752">
    <property type="entry name" value="MntA_antitoxin"/>
    <property type="match status" value="1"/>
</dbReference>